<protein>
    <submittedName>
        <fullName evidence="2">Uncharacterized protein</fullName>
    </submittedName>
</protein>
<comment type="caution">
    <text evidence="2">The sequence shown here is derived from an EMBL/GenBank/DDBJ whole genome shotgun (WGS) entry which is preliminary data.</text>
</comment>
<keyword evidence="1" id="KW-0812">Transmembrane</keyword>
<evidence type="ECO:0000313" key="2">
    <source>
        <dbReference type="EMBL" id="KAF2865729.1"/>
    </source>
</evidence>
<gene>
    <name evidence="2" type="ORF">BDV95DRAFT_246344</name>
</gene>
<keyword evidence="1" id="KW-0472">Membrane</keyword>
<dbReference type="AlphaFoldDB" id="A0A7C8HZ17"/>
<name>A0A7C8HZ17_9PLEO</name>
<evidence type="ECO:0000256" key="1">
    <source>
        <dbReference type="SAM" id="Phobius"/>
    </source>
</evidence>
<sequence>MGYLRVFDYFCCCFCTLLVSLMIISLLHLKSSQRTYLDNVLAVSLSKLMSLVESDISRHSHLDVSVCGVMSTIFWSQFFGFGRVTYRVMVASM</sequence>
<keyword evidence="3" id="KW-1185">Reference proteome</keyword>
<dbReference type="Proteomes" id="UP000481861">
    <property type="component" value="Unassembled WGS sequence"/>
</dbReference>
<organism evidence="2 3">
    <name type="scientific">Massariosphaeria phaeospora</name>
    <dbReference type="NCBI Taxonomy" id="100035"/>
    <lineage>
        <taxon>Eukaryota</taxon>
        <taxon>Fungi</taxon>
        <taxon>Dikarya</taxon>
        <taxon>Ascomycota</taxon>
        <taxon>Pezizomycotina</taxon>
        <taxon>Dothideomycetes</taxon>
        <taxon>Pleosporomycetidae</taxon>
        <taxon>Pleosporales</taxon>
        <taxon>Pleosporales incertae sedis</taxon>
        <taxon>Massariosphaeria</taxon>
    </lineage>
</organism>
<keyword evidence="1" id="KW-1133">Transmembrane helix</keyword>
<dbReference type="EMBL" id="JAADJZ010000031">
    <property type="protein sequence ID" value="KAF2865729.1"/>
    <property type="molecule type" value="Genomic_DNA"/>
</dbReference>
<accession>A0A7C8HZ17</accession>
<feature type="transmembrane region" description="Helical" evidence="1">
    <location>
        <begin position="6"/>
        <end position="27"/>
    </location>
</feature>
<reference evidence="2 3" key="1">
    <citation type="submission" date="2020-01" db="EMBL/GenBank/DDBJ databases">
        <authorList>
            <consortium name="DOE Joint Genome Institute"/>
            <person name="Haridas S."/>
            <person name="Albert R."/>
            <person name="Binder M."/>
            <person name="Bloem J."/>
            <person name="Labutti K."/>
            <person name="Salamov A."/>
            <person name="Andreopoulos B."/>
            <person name="Baker S.E."/>
            <person name="Barry K."/>
            <person name="Bills G."/>
            <person name="Bluhm B.H."/>
            <person name="Cannon C."/>
            <person name="Castanera R."/>
            <person name="Culley D.E."/>
            <person name="Daum C."/>
            <person name="Ezra D."/>
            <person name="Gonzalez J.B."/>
            <person name="Henrissat B."/>
            <person name="Kuo A."/>
            <person name="Liang C."/>
            <person name="Lipzen A."/>
            <person name="Lutzoni F."/>
            <person name="Magnuson J."/>
            <person name="Mondo S."/>
            <person name="Nolan M."/>
            <person name="Ohm R."/>
            <person name="Pangilinan J."/>
            <person name="Park H.-J.H."/>
            <person name="Ramirez L."/>
            <person name="Alfaro M."/>
            <person name="Sun H."/>
            <person name="Tritt A."/>
            <person name="Yoshinaga Y."/>
            <person name="Zwiers L.-H.L."/>
            <person name="Turgeon B.G."/>
            <person name="Goodwin S.B."/>
            <person name="Spatafora J.W."/>
            <person name="Crous P.W."/>
            <person name="Grigoriev I.V."/>
        </authorList>
    </citation>
    <scope>NUCLEOTIDE SEQUENCE [LARGE SCALE GENOMIC DNA]</scope>
    <source>
        <strain evidence="2 3">CBS 611.86</strain>
    </source>
</reference>
<evidence type="ECO:0000313" key="3">
    <source>
        <dbReference type="Proteomes" id="UP000481861"/>
    </source>
</evidence>
<proteinExistence type="predicted"/>